<dbReference type="Gramene" id="KQL23774">
    <property type="protein sequence ID" value="KQL23774"/>
    <property type="gene ID" value="SETIT_033259mg"/>
</dbReference>
<organism evidence="1 2">
    <name type="scientific">Setaria italica</name>
    <name type="common">Foxtail millet</name>
    <name type="synonym">Panicum italicum</name>
    <dbReference type="NCBI Taxonomy" id="4555"/>
    <lineage>
        <taxon>Eukaryota</taxon>
        <taxon>Viridiplantae</taxon>
        <taxon>Streptophyta</taxon>
        <taxon>Embryophyta</taxon>
        <taxon>Tracheophyta</taxon>
        <taxon>Spermatophyta</taxon>
        <taxon>Magnoliopsida</taxon>
        <taxon>Liliopsida</taxon>
        <taxon>Poales</taxon>
        <taxon>Poaceae</taxon>
        <taxon>PACMAD clade</taxon>
        <taxon>Panicoideae</taxon>
        <taxon>Panicodae</taxon>
        <taxon>Paniceae</taxon>
        <taxon>Cenchrinae</taxon>
        <taxon>Setaria</taxon>
    </lineage>
</organism>
<accession>K4A306</accession>
<proteinExistence type="predicted"/>
<dbReference type="AlphaFoldDB" id="K4A306"/>
<protein>
    <submittedName>
        <fullName evidence="1">Uncharacterized protein</fullName>
    </submittedName>
</protein>
<reference evidence="1" key="2">
    <citation type="submission" date="2018-08" db="UniProtKB">
        <authorList>
            <consortium name="EnsemblPlants"/>
        </authorList>
    </citation>
    <scope>IDENTIFICATION</scope>
    <source>
        <strain evidence="1">Yugu1</strain>
    </source>
</reference>
<dbReference type="InParanoid" id="K4A306"/>
<name>K4A306_SETIT</name>
<dbReference type="Proteomes" id="UP000004995">
    <property type="component" value="Unassembled WGS sequence"/>
</dbReference>
<dbReference type="EnsemblPlants" id="KQL23774">
    <property type="protein sequence ID" value="KQL23774"/>
    <property type="gene ID" value="SETIT_033259mg"/>
</dbReference>
<keyword evidence="2" id="KW-1185">Reference proteome</keyword>
<evidence type="ECO:0000313" key="1">
    <source>
        <dbReference type="EnsemblPlants" id="KQL23774"/>
    </source>
</evidence>
<dbReference type="HOGENOM" id="CLU_1605542_0_0_1"/>
<dbReference type="EMBL" id="AGNK02000922">
    <property type="status" value="NOT_ANNOTATED_CDS"/>
    <property type="molecule type" value="Genomic_DNA"/>
</dbReference>
<evidence type="ECO:0000313" key="2">
    <source>
        <dbReference type="Proteomes" id="UP000004995"/>
    </source>
</evidence>
<reference evidence="2" key="1">
    <citation type="journal article" date="2012" name="Nat. Biotechnol.">
        <title>Reference genome sequence of the model plant Setaria.</title>
        <authorList>
            <person name="Bennetzen J.L."/>
            <person name="Schmutz J."/>
            <person name="Wang H."/>
            <person name="Percifield R."/>
            <person name="Hawkins J."/>
            <person name="Pontaroli A.C."/>
            <person name="Estep M."/>
            <person name="Feng L."/>
            <person name="Vaughn J.N."/>
            <person name="Grimwood J."/>
            <person name="Jenkins J."/>
            <person name="Barry K."/>
            <person name="Lindquist E."/>
            <person name="Hellsten U."/>
            <person name="Deshpande S."/>
            <person name="Wang X."/>
            <person name="Wu X."/>
            <person name="Mitros T."/>
            <person name="Triplett J."/>
            <person name="Yang X."/>
            <person name="Ye C.Y."/>
            <person name="Mauro-Herrera M."/>
            <person name="Wang L."/>
            <person name="Li P."/>
            <person name="Sharma M."/>
            <person name="Sharma R."/>
            <person name="Ronald P.C."/>
            <person name="Panaud O."/>
            <person name="Kellogg E.A."/>
            <person name="Brutnell T.P."/>
            <person name="Doust A.N."/>
            <person name="Tuskan G.A."/>
            <person name="Rokhsar D."/>
            <person name="Devos K.M."/>
        </authorList>
    </citation>
    <scope>NUCLEOTIDE SEQUENCE [LARGE SCALE GENOMIC DNA]</scope>
    <source>
        <strain evidence="2">cv. Yugu1</strain>
    </source>
</reference>
<sequence length="192" mass="21781">MENVVSIYYGGTVERDEYGCVKFVGMQCEVVIFDEKPSFSELVARAREELHCHENDEITVEGILHLGSPLNIQRKMVPIRCAGQWEKYVRTVMNGHSPSVEVVVRPVFAEGRDDELLEAPEAGPSMVIEEGKVLPLLRSRAHDGFLALQYDDRYTPLLQMAGLDVISYQVRRGMPKFNSAAITALVDRYYYH</sequence>